<accession>A0A1B8PJ70</accession>
<keyword evidence="1" id="KW-0472">Membrane</keyword>
<name>A0A1B8PJ70_MORNO</name>
<reference evidence="2 3" key="1">
    <citation type="submission" date="2016-06" db="EMBL/GenBank/DDBJ databases">
        <title>Draft genome of Moraxella nonliquefaciens CCUG 60284.</title>
        <authorList>
            <person name="Salva-Serra F."/>
            <person name="Engstrom-Jakobsson H."/>
            <person name="Thorell K."/>
            <person name="Gonzales-Siles L."/>
            <person name="Karlsson R."/>
            <person name="Boulund F."/>
            <person name="Engstrand L."/>
            <person name="Kristiansson E."/>
            <person name="Moore E."/>
        </authorList>
    </citation>
    <scope>NUCLEOTIDE SEQUENCE [LARGE SCALE GENOMIC DNA]</scope>
    <source>
        <strain evidence="2 3">CCUG 60284</strain>
    </source>
</reference>
<dbReference type="Proteomes" id="UP000092671">
    <property type="component" value="Unassembled WGS sequence"/>
</dbReference>
<keyword evidence="1" id="KW-1133">Transmembrane helix</keyword>
<feature type="transmembrane region" description="Helical" evidence="1">
    <location>
        <begin position="106"/>
        <end position="125"/>
    </location>
</feature>
<sequence>MNEHYSFSRLAKKILVKPKFFFLLIPIISLCLLLFTPNQYNGFTTHSKSLYGEYEGLRLAVDFIYIIVFLTILYVQIRYLFVKNEVKYYWKHGLSKIFQMNGNPKVLSFIFYLLSFVFLTTAFMSSANPNRYLLPVSSEKDILVFIQYFFYIFLIYYPQLIFSLIALLPKES</sequence>
<evidence type="ECO:0000313" key="2">
    <source>
        <dbReference type="EMBL" id="OBX50053.1"/>
    </source>
</evidence>
<organism evidence="2 3">
    <name type="scientific">Moraxella nonliquefaciens</name>
    <dbReference type="NCBI Taxonomy" id="478"/>
    <lineage>
        <taxon>Bacteria</taxon>
        <taxon>Pseudomonadati</taxon>
        <taxon>Pseudomonadota</taxon>
        <taxon>Gammaproteobacteria</taxon>
        <taxon>Moraxellales</taxon>
        <taxon>Moraxellaceae</taxon>
        <taxon>Moraxella</taxon>
    </lineage>
</organism>
<proteinExistence type="predicted"/>
<dbReference type="AlphaFoldDB" id="A0A1B8PJ70"/>
<dbReference type="GeneID" id="302269047"/>
<comment type="caution">
    <text evidence="2">The sequence shown here is derived from an EMBL/GenBank/DDBJ whole genome shotgun (WGS) entry which is preliminary data.</text>
</comment>
<feature type="transmembrane region" description="Helical" evidence="1">
    <location>
        <begin position="60"/>
        <end position="81"/>
    </location>
</feature>
<dbReference type="EMBL" id="LZDN01000022">
    <property type="protein sequence ID" value="OBX50053.1"/>
    <property type="molecule type" value="Genomic_DNA"/>
</dbReference>
<protein>
    <submittedName>
        <fullName evidence="2">Uncharacterized protein</fullName>
    </submittedName>
</protein>
<gene>
    <name evidence="2" type="ORF">A9Z60_10035</name>
</gene>
<keyword evidence="1" id="KW-0812">Transmembrane</keyword>
<evidence type="ECO:0000256" key="1">
    <source>
        <dbReference type="SAM" id="Phobius"/>
    </source>
</evidence>
<evidence type="ECO:0000313" key="3">
    <source>
        <dbReference type="Proteomes" id="UP000092671"/>
    </source>
</evidence>
<feature type="transmembrane region" description="Helical" evidence="1">
    <location>
        <begin position="145"/>
        <end position="168"/>
    </location>
</feature>
<feature type="transmembrane region" description="Helical" evidence="1">
    <location>
        <begin position="20"/>
        <end position="40"/>
    </location>
</feature>
<dbReference type="RefSeq" id="WP_066888288.1">
    <property type="nucleotide sequence ID" value="NZ_JBPAHJ010000001.1"/>
</dbReference>